<evidence type="ECO:0000313" key="12">
    <source>
        <dbReference type="WBParaSite" id="ACRNAN_Path_1331.g5225.t1"/>
    </source>
</evidence>
<keyword evidence="6 8" id="KW-0472">Membrane</keyword>
<dbReference type="PROSITE" id="PS50216">
    <property type="entry name" value="DHHC"/>
    <property type="match status" value="1"/>
</dbReference>
<keyword evidence="2 8" id="KW-0812">Transmembrane</keyword>
<name>A0A914BZ09_9BILA</name>
<keyword evidence="11" id="KW-1185">Reference proteome</keyword>
<evidence type="ECO:0000256" key="6">
    <source>
        <dbReference type="ARBA" id="ARBA00023136"/>
    </source>
</evidence>
<organism evidence="11 12">
    <name type="scientific">Acrobeloides nanus</name>
    <dbReference type="NCBI Taxonomy" id="290746"/>
    <lineage>
        <taxon>Eukaryota</taxon>
        <taxon>Metazoa</taxon>
        <taxon>Ecdysozoa</taxon>
        <taxon>Nematoda</taxon>
        <taxon>Chromadorea</taxon>
        <taxon>Rhabditida</taxon>
        <taxon>Tylenchina</taxon>
        <taxon>Cephalobomorpha</taxon>
        <taxon>Cephaloboidea</taxon>
        <taxon>Cephalobidae</taxon>
        <taxon>Acrobeloides</taxon>
    </lineage>
</organism>
<comment type="subcellular location">
    <subcellularLocation>
        <location evidence="1">Membrane</location>
        <topology evidence="1">Multi-pass membrane protein</topology>
    </subcellularLocation>
</comment>
<keyword evidence="8" id="KW-0808">Transferase</keyword>
<evidence type="ECO:0000256" key="8">
    <source>
        <dbReference type="RuleBase" id="RU079119"/>
    </source>
</evidence>
<feature type="repeat" description="ANK" evidence="7">
    <location>
        <begin position="131"/>
        <end position="163"/>
    </location>
</feature>
<dbReference type="AlphaFoldDB" id="A0A914BZ09"/>
<dbReference type="InterPro" id="IPR036770">
    <property type="entry name" value="Ankyrin_rpt-contain_sf"/>
</dbReference>
<feature type="transmembrane region" description="Helical" evidence="8">
    <location>
        <begin position="276"/>
        <end position="296"/>
    </location>
</feature>
<keyword evidence="4 8" id="KW-1133">Transmembrane helix</keyword>
<dbReference type="PROSITE" id="PS50088">
    <property type="entry name" value="ANK_REPEAT"/>
    <property type="match status" value="3"/>
</dbReference>
<dbReference type="Pfam" id="PF01529">
    <property type="entry name" value="DHHC"/>
    <property type="match status" value="1"/>
</dbReference>
<feature type="repeat" description="ANK" evidence="7">
    <location>
        <begin position="98"/>
        <end position="130"/>
    </location>
</feature>
<proteinExistence type="inferred from homology"/>
<evidence type="ECO:0000256" key="3">
    <source>
        <dbReference type="ARBA" id="ARBA00022737"/>
    </source>
</evidence>
<dbReference type="Pfam" id="PF12796">
    <property type="entry name" value="Ank_2"/>
    <property type="match status" value="2"/>
</dbReference>
<dbReference type="GO" id="GO:0016020">
    <property type="term" value="C:membrane"/>
    <property type="evidence" value="ECO:0007669"/>
    <property type="project" value="UniProtKB-SubCell"/>
</dbReference>
<evidence type="ECO:0000256" key="7">
    <source>
        <dbReference type="PROSITE-ProRule" id="PRU00023"/>
    </source>
</evidence>
<dbReference type="Gene3D" id="1.25.40.20">
    <property type="entry name" value="Ankyrin repeat-containing domain"/>
    <property type="match status" value="1"/>
</dbReference>
<evidence type="ECO:0000259" key="10">
    <source>
        <dbReference type="Pfam" id="PF01529"/>
    </source>
</evidence>
<keyword evidence="3" id="KW-0677">Repeat</keyword>
<dbReference type="PROSITE" id="PS50297">
    <property type="entry name" value="ANK_REP_REGION"/>
    <property type="match status" value="2"/>
</dbReference>
<sequence>MERKMSSSFSSLSAGSDNELEHVVPEVETANPMDARQAAQFGDIERLRYLLDSGQATASATDSDDCSLLHWASINNRLEIAQLLIDRKCDVNAIGGVLASTPLHWAARHGHARMIALLVRNGANYEIRDVEGFTPLHIAVQFGCTPVAAYLIAKGQSPDTLDETQMTPAMWAAYKVYNVDPLRMLTTLGADLSKFDSTYHNAPLHWAAVQGNHVAINSLLKLNADLTALNKEKETALDIARRRNDQLAVKLLETAFRQQNLSSSTWKQKLRENKTILQRVMFFLPFFVFLLAGIIFNSPIDYSWKTFSLLISGGMTYQIFKFFSRERHEESILILPIGVAVASKCLLMIVFLVYLHQAVPFFMQVGYFVLIILVPYSFYKVYSSDPGFIEVTHKDRCKMIIEMTERESFNGTFCSTCLIIRPPRAKHCKICDKCVLRFDHHCPWIAQCIGAKNHRIFVFYLISLVCGSVLVFSGSLLYWRDICGEVSQYNVIFCNPWVTFASMLSFYFTFWVCAMIGIQFYQIFTEMTTNERLNSHRYSHFHLAGNKLRIKSPFSRGCCHNLHNFCCSSDLEPTTASTSMA</sequence>
<feature type="transmembrane region" description="Helical" evidence="8">
    <location>
        <begin position="457"/>
        <end position="479"/>
    </location>
</feature>
<feature type="domain" description="Palmitoyltransferase DHHC" evidence="10">
    <location>
        <begin position="410"/>
        <end position="535"/>
    </location>
</feature>
<reference evidence="12" key="1">
    <citation type="submission" date="2022-11" db="UniProtKB">
        <authorList>
            <consortium name="WormBaseParasite"/>
        </authorList>
    </citation>
    <scope>IDENTIFICATION</scope>
</reference>
<dbReference type="SMART" id="SM00248">
    <property type="entry name" value="ANK"/>
    <property type="match status" value="5"/>
</dbReference>
<dbReference type="InterPro" id="IPR002110">
    <property type="entry name" value="Ankyrin_rpt"/>
</dbReference>
<feature type="transmembrane region" description="Helical" evidence="8">
    <location>
        <begin position="332"/>
        <end position="355"/>
    </location>
</feature>
<comment type="domain">
    <text evidence="8">The DHHC domain is required for palmitoyltransferase activity.</text>
</comment>
<evidence type="ECO:0000256" key="2">
    <source>
        <dbReference type="ARBA" id="ARBA00022692"/>
    </source>
</evidence>
<dbReference type="SUPFAM" id="SSF48403">
    <property type="entry name" value="Ankyrin repeat"/>
    <property type="match status" value="1"/>
</dbReference>
<dbReference type="EC" id="2.3.1.225" evidence="8"/>
<dbReference type="PANTHER" id="PTHR24161:SF85">
    <property type="entry name" value="PALMITOYLTRANSFERASE HIP14"/>
    <property type="match status" value="1"/>
</dbReference>
<evidence type="ECO:0000256" key="5">
    <source>
        <dbReference type="ARBA" id="ARBA00023043"/>
    </source>
</evidence>
<feature type="transmembrane region" description="Helical" evidence="8">
    <location>
        <begin position="302"/>
        <end position="320"/>
    </location>
</feature>
<comment type="catalytic activity">
    <reaction evidence="8">
        <text>L-cysteinyl-[protein] + hexadecanoyl-CoA = S-hexadecanoyl-L-cysteinyl-[protein] + CoA</text>
        <dbReference type="Rhea" id="RHEA:36683"/>
        <dbReference type="Rhea" id="RHEA-COMP:10131"/>
        <dbReference type="Rhea" id="RHEA-COMP:11032"/>
        <dbReference type="ChEBI" id="CHEBI:29950"/>
        <dbReference type="ChEBI" id="CHEBI:57287"/>
        <dbReference type="ChEBI" id="CHEBI:57379"/>
        <dbReference type="ChEBI" id="CHEBI:74151"/>
        <dbReference type="EC" id="2.3.1.225"/>
    </reaction>
</comment>
<keyword evidence="9" id="KW-0175">Coiled coil</keyword>
<protein>
    <recommendedName>
        <fullName evidence="8">Palmitoyltransferase</fullName>
        <ecNumber evidence="8">2.3.1.225</ecNumber>
    </recommendedName>
</protein>
<dbReference type="GO" id="GO:0019706">
    <property type="term" value="F:protein-cysteine S-palmitoyltransferase activity"/>
    <property type="evidence" value="ECO:0007669"/>
    <property type="project" value="UniProtKB-EC"/>
</dbReference>
<dbReference type="PANTHER" id="PTHR24161">
    <property type="entry name" value="ANK_REP_REGION DOMAIN-CONTAINING PROTEIN-RELATED"/>
    <property type="match status" value="1"/>
</dbReference>
<feature type="transmembrane region" description="Helical" evidence="8">
    <location>
        <begin position="361"/>
        <end position="379"/>
    </location>
</feature>
<feature type="repeat" description="ANK" evidence="7">
    <location>
        <begin position="199"/>
        <end position="231"/>
    </location>
</feature>
<feature type="coiled-coil region" evidence="9">
    <location>
        <begin position="223"/>
        <end position="250"/>
    </location>
</feature>
<feature type="transmembrane region" description="Helical" evidence="8">
    <location>
        <begin position="499"/>
        <end position="524"/>
    </location>
</feature>
<comment type="similarity">
    <text evidence="8">Belongs to the DHHC palmitoyltransferase family.</text>
</comment>
<keyword evidence="8" id="KW-0012">Acyltransferase</keyword>
<evidence type="ECO:0000256" key="4">
    <source>
        <dbReference type="ARBA" id="ARBA00022989"/>
    </source>
</evidence>
<evidence type="ECO:0000256" key="9">
    <source>
        <dbReference type="SAM" id="Coils"/>
    </source>
</evidence>
<dbReference type="InterPro" id="IPR001594">
    <property type="entry name" value="Palmitoyltrfase_DHHC"/>
</dbReference>
<accession>A0A914BZ09</accession>
<evidence type="ECO:0000313" key="11">
    <source>
        <dbReference type="Proteomes" id="UP000887540"/>
    </source>
</evidence>
<dbReference type="Proteomes" id="UP000887540">
    <property type="component" value="Unplaced"/>
</dbReference>
<dbReference type="WBParaSite" id="ACRNAN_Path_1331.g5225.t1">
    <property type="protein sequence ID" value="ACRNAN_Path_1331.g5225.t1"/>
    <property type="gene ID" value="ACRNAN_Path_1331.g5225"/>
</dbReference>
<keyword evidence="5 7" id="KW-0040">ANK repeat</keyword>
<evidence type="ECO:0000256" key="1">
    <source>
        <dbReference type="ARBA" id="ARBA00004141"/>
    </source>
</evidence>